<sequence length="130" mass="14385">GVVILIAGIVWLSMVPTFFPLTKYYGISYPGNFWNFTYMSFHTVGFGLIGVFLSTFIAFGAAGAAKYYSKEREVIVPEKREIAYPTKGPTASETPELKFCPECGAKIEDPEVKFCGKCGFEFKTPEIAPL</sequence>
<reference evidence="3" key="1">
    <citation type="journal article" date="2014" name="Front. Microbiol.">
        <title>High frequency of phylogenetically diverse reductive dehalogenase-homologous genes in deep subseafloor sedimentary metagenomes.</title>
        <authorList>
            <person name="Kawai M."/>
            <person name="Futagami T."/>
            <person name="Toyoda A."/>
            <person name="Takaki Y."/>
            <person name="Nishi S."/>
            <person name="Hori S."/>
            <person name="Arai W."/>
            <person name="Tsubouchi T."/>
            <person name="Morono Y."/>
            <person name="Uchiyama I."/>
            <person name="Ito T."/>
            <person name="Fujiyama A."/>
            <person name="Inagaki F."/>
            <person name="Takami H."/>
        </authorList>
    </citation>
    <scope>NUCLEOTIDE SEQUENCE</scope>
    <source>
        <strain evidence="3">Expedition CK06-06</strain>
    </source>
</reference>
<evidence type="ECO:0000256" key="1">
    <source>
        <dbReference type="SAM" id="Phobius"/>
    </source>
</evidence>
<dbReference type="InterPro" id="IPR026870">
    <property type="entry name" value="Zinc_ribbon_dom"/>
</dbReference>
<evidence type="ECO:0000313" key="3">
    <source>
        <dbReference type="EMBL" id="GAH38305.1"/>
    </source>
</evidence>
<organism evidence="3">
    <name type="scientific">marine sediment metagenome</name>
    <dbReference type="NCBI Taxonomy" id="412755"/>
    <lineage>
        <taxon>unclassified sequences</taxon>
        <taxon>metagenomes</taxon>
        <taxon>ecological metagenomes</taxon>
    </lineage>
</organism>
<keyword evidence="1" id="KW-1133">Transmembrane helix</keyword>
<keyword evidence="1" id="KW-0812">Transmembrane</keyword>
<feature type="non-terminal residue" evidence="3">
    <location>
        <position position="1"/>
    </location>
</feature>
<gene>
    <name evidence="3" type="ORF">S03H2_18380</name>
</gene>
<name>X1G0G7_9ZZZZ</name>
<protein>
    <recommendedName>
        <fullName evidence="2">Zinc-ribbon domain-containing protein</fullName>
    </recommendedName>
</protein>
<dbReference type="AlphaFoldDB" id="X1G0G7"/>
<dbReference type="Pfam" id="PF13240">
    <property type="entry name" value="Zn_Ribbon_1"/>
    <property type="match status" value="1"/>
</dbReference>
<comment type="caution">
    <text evidence="3">The sequence shown here is derived from an EMBL/GenBank/DDBJ whole genome shotgun (WGS) entry which is preliminary data.</text>
</comment>
<dbReference type="EMBL" id="BARU01009534">
    <property type="protein sequence ID" value="GAH38305.1"/>
    <property type="molecule type" value="Genomic_DNA"/>
</dbReference>
<evidence type="ECO:0000259" key="2">
    <source>
        <dbReference type="Pfam" id="PF13240"/>
    </source>
</evidence>
<feature type="transmembrane region" description="Helical" evidence="1">
    <location>
        <begin position="44"/>
        <end position="65"/>
    </location>
</feature>
<proteinExistence type="predicted"/>
<keyword evidence="1" id="KW-0472">Membrane</keyword>
<accession>X1G0G7</accession>
<feature type="domain" description="Zinc-ribbon" evidence="2">
    <location>
        <begin position="99"/>
        <end position="121"/>
    </location>
</feature>